<accession>A0AAV7TBJ5</accession>
<gene>
    <name evidence="2" type="ORF">NDU88_005502</name>
</gene>
<dbReference type="EMBL" id="JANPWB010000007">
    <property type="protein sequence ID" value="KAJ1173676.1"/>
    <property type="molecule type" value="Genomic_DNA"/>
</dbReference>
<comment type="caution">
    <text evidence="2">The sequence shown here is derived from an EMBL/GenBank/DDBJ whole genome shotgun (WGS) entry which is preliminary data.</text>
</comment>
<protein>
    <submittedName>
        <fullName evidence="2">Uncharacterized protein</fullName>
    </submittedName>
</protein>
<sequence>MRPLGHIDRNSENWKIGRKCQVRIGRKHQPNSGPTPDRAPERMKRARPVERKSRLTGSGCVDMTQGLLSNPGIPSGLCGKTDKMKRGLNLSVNNDRGRRSKA</sequence>
<dbReference type="AlphaFoldDB" id="A0AAV7TBJ5"/>
<feature type="compositionally biased region" description="Basic and acidic residues" evidence="1">
    <location>
        <begin position="38"/>
        <end position="53"/>
    </location>
</feature>
<evidence type="ECO:0000313" key="3">
    <source>
        <dbReference type="Proteomes" id="UP001066276"/>
    </source>
</evidence>
<feature type="compositionally biased region" description="Basic and acidic residues" evidence="1">
    <location>
        <begin position="1"/>
        <end position="12"/>
    </location>
</feature>
<evidence type="ECO:0000313" key="2">
    <source>
        <dbReference type="EMBL" id="KAJ1173676.1"/>
    </source>
</evidence>
<feature type="region of interest" description="Disordered" evidence="1">
    <location>
        <begin position="1"/>
        <end position="83"/>
    </location>
</feature>
<feature type="compositionally biased region" description="Basic residues" evidence="1">
    <location>
        <begin position="16"/>
        <end position="29"/>
    </location>
</feature>
<dbReference type="Proteomes" id="UP001066276">
    <property type="component" value="Chromosome 4_1"/>
</dbReference>
<evidence type="ECO:0000256" key="1">
    <source>
        <dbReference type="SAM" id="MobiDB-lite"/>
    </source>
</evidence>
<organism evidence="2 3">
    <name type="scientific">Pleurodeles waltl</name>
    <name type="common">Iberian ribbed newt</name>
    <dbReference type="NCBI Taxonomy" id="8319"/>
    <lineage>
        <taxon>Eukaryota</taxon>
        <taxon>Metazoa</taxon>
        <taxon>Chordata</taxon>
        <taxon>Craniata</taxon>
        <taxon>Vertebrata</taxon>
        <taxon>Euteleostomi</taxon>
        <taxon>Amphibia</taxon>
        <taxon>Batrachia</taxon>
        <taxon>Caudata</taxon>
        <taxon>Salamandroidea</taxon>
        <taxon>Salamandridae</taxon>
        <taxon>Pleurodelinae</taxon>
        <taxon>Pleurodeles</taxon>
    </lineage>
</organism>
<name>A0AAV7TBJ5_PLEWA</name>
<proteinExistence type="predicted"/>
<keyword evidence="3" id="KW-1185">Reference proteome</keyword>
<reference evidence="2" key="1">
    <citation type="journal article" date="2022" name="bioRxiv">
        <title>Sequencing and chromosome-scale assembly of the giantPleurodeles waltlgenome.</title>
        <authorList>
            <person name="Brown T."/>
            <person name="Elewa A."/>
            <person name="Iarovenko S."/>
            <person name="Subramanian E."/>
            <person name="Araus A.J."/>
            <person name="Petzold A."/>
            <person name="Susuki M."/>
            <person name="Suzuki K.-i.T."/>
            <person name="Hayashi T."/>
            <person name="Toyoda A."/>
            <person name="Oliveira C."/>
            <person name="Osipova E."/>
            <person name="Leigh N.D."/>
            <person name="Simon A."/>
            <person name="Yun M.H."/>
        </authorList>
    </citation>
    <scope>NUCLEOTIDE SEQUENCE</scope>
    <source>
        <strain evidence="2">20211129_DDA</strain>
        <tissue evidence="2">Liver</tissue>
    </source>
</reference>